<evidence type="ECO:0000256" key="1">
    <source>
        <dbReference type="SAM" id="Coils"/>
    </source>
</evidence>
<dbReference type="AlphaFoldDB" id="A0A8J6BAG9"/>
<name>A0A8J6BAG9_9EUKA</name>
<gene>
    <name evidence="3" type="ORF">J8273_1677</name>
</gene>
<feature type="coiled-coil region" evidence="1">
    <location>
        <begin position="161"/>
        <end position="220"/>
    </location>
</feature>
<organism evidence="3 4">
    <name type="scientific">Carpediemonas membranifera</name>
    <dbReference type="NCBI Taxonomy" id="201153"/>
    <lineage>
        <taxon>Eukaryota</taxon>
        <taxon>Metamonada</taxon>
        <taxon>Carpediemonas-like organisms</taxon>
        <taxon>Carpediemonas</taxon>
    </lineage>
</organism>
<keyword evidence="2" id="KW-1133">Transmembrane helix</keyword>
<protein>
    <submittedName>
        <fullName evidence="3">Uncharacterized protein</fullName>
    </submittedName>
</protein>
<evidence type="ECO:0000313" key="4">
    <source>
        <dbReference type="Proteomes" id="UP000717585"/>
    </source>
</evidence>
<proteinExistence type="predicted"/>
<dbReference type="Proteomes" id="UP000717585">
    <property type="component" value="Unassembled WGS sequence"/>
</dbReference>
<comment type="caution">
    <text evidence="3">The sequence shown here is derived from an EMBL/GenBank/DDBJ whole genome shotgun (WGS) entry which is preliminary data.</text>
</comment>
<sequence length="293" mass="32217">MNKESPAEQLAFAHKVFERSPQSLLALIHAISVYAEDSDEKKALMTAVQDKLQQLEDTGALLDEFPALAKVLFNLRRAELQAVLPDTVCVLIKPTYAAFRTIKKLRGVVHDDETTNPAAVNNHLDKAACDRFFSNARDMTLALGPPLVAPPLPPVNPKIWQPDQQTKLHEYEEQIAHLRQQAELAKQSLADIEAAHAKRLAEQEEELAQLKAERVAELAAPAPVERACPVVQEETLPEDTMEPEQPAETKVTVNPDHDAWWQSSAFWATIGAGALTAGGVLAVVLLGAKKARR</sequence>
<keyword evidence="1" id="KW-0175">Coiled coil</keyword>
<evidence type="ECO:0000256" key="2">
    <source>
        <dbReference type="SAM" id="Phobius"/>
    </source>
</evidence>
<accession>A0A8J6BAG9</accession>
<dbReference type="EMBL" id="JAHDYR010000005">
    <property type="protein sequence ID" value="KAG9396659.1"/>
    <property type="molecule type" value="Genomic_DNA"/>
</dbReference>
<keyword evidence="2" id="KW-0472">Membrane</keyword>
<keyword evidence="4" id="KW-1185">Reference proteome</keyword>
<reference evidence="3" key="1">
    <citation type="submission" date="2021-05" db="EMBL/GenBank/DDBJ databases">
        <title>A free-living protist that lacks canonical eukaryotic 1 DNA replication and segregation systems.</title>
        <authorList>
            <person name="Salas-Leiva D.E."/>
            <person name="Tromer E.C."/>
            <person name="Curtis B.A."/>
            <person name="Jerlstrom-Hultqvist J."/>
            <person name="Kolisko M."/>
            <person name="Yi Z."/>
            <person name="Salas-Leiva J.S."/>
            <person name="Gallot-Lavallee L."/>
            <person name="Kops G.J.P.L."/>
            <person name="Archibald J.M."/>
            <person name="Simpson A.G.B."/>
            <person name="Roger A.J."/>
        </authorList>
    </citation>
    <scope>NUCLEOTIDE SEQUENCE</scope>
    <source>
        <strain evidence="3">BICM</strain>
    </source>
</reference>
<evidence type="ECO:0000313" key="3">
    <source>
        <dbReference type="EMBL" id="KAG9396659.1"/>
    </source>
</evidence>
<feature type="transmembrane region" description="Helical" evidence="2">
    <location>
        <begin position="265"/>
        <end position="288"/>
    </location>
</feature>
<keyword evidence="2" id="KW-0812">Transmembrane</keyword>